<evidence type="ECO:0000256" key="2">
    <source>
        <dbReference type="RuleBase" id="RU003860"/>
    </source>
</evidence>
<dbReference type="InterPro" id="IPR050961">
    <property type="entry name" value="BolA/IbaG_stress_morph_reg"/>
</dbReference>
<dbReference type="AlphaFoldDB" id="A0A839IKP6"/>
<proteinExistence type="inferred from homology"/>
<gene>
    <name evidence="4" type="ORF">H4O21_00575</name>
</gene>
<comment type="caution">
    <text evidence="4">The sequence shown here is derived from an EMBL/GenBank/DDBJ whole genome shotgun (WGS) entry which is preliminary data.</text>
</comment>
<dbReference type="PIRSF" id="PIRSF003113">
    <property type="entry name" value="BolA"/>
    <property type="match status" value="1"/>
</dbReference>
<dbReference type="PANTHER" id="PTHR46229">
    <property type="entry name" value="BOLA TRANSCRIPTION REGULATOR"/>
    <property type="match status" value="1"/>
</dbReference>
<organism evidence="4 5">
    <name type="scientific">Oceanospirillum sediminis</name>
    <dbReference type="NCBI Taxonomy" id="2760088"/>
    <lineage>
        <taxon>Bacteria</taxon>
        <taxon>Pseudomonadati</taxon>
        <taxon>Pseudomonadota</taxon>
        <taxon>Gammaproteobacteria</taxon>
        <taxon>Oceanospirillales</taxon>
        <taxon>Oceanospirillaceae</taxon>
        <taxon>Oceanospirillum</taxon>
    </lineage>
</organism>
<dbReference type="InterPro" id="IPR036065">
    <property type="entry name" value="BolA-like_sf"/>
</dbReference>
<reference evidence="4 5" key="1">
    <citation type="submission" date="2020-08" db="EMBL/GenBank/DDBJ databases">
        <title>Oceanospirillum sp. nov. isolated from marine sediment.</title>
        <authorList>
            <person name="Ji X."/>
        </authorList>
    </citation>
    <scope>NUCLEOTIDE SEQUENCE [LARGE SCALE GENOMIC DNA]</scope>
    <source>
        <strain evidence="4 5">D5</strain>
    </source>
</reference>
<dbReference type="Gene3D" id="3.30.300.90">
    <property type="entry name" value="BolA-like"/>
    <property type="match status" value="1"/>
</dbReference>
<dbReference type="GO" id="GO:0005829">
    <property type="term" value="C:cytosol"/>
    <property type="evidence" value="ECO:0007669"/>
    <property type="project" value="TreeGrafter"/>
</dbReference>
<accession>A0A839IKP6</accession>
<dbReference type="PANTHER" id="PTHR46229:SF2">
    <property type="entry name" value="BOLA-LIKE PROTEIN 1"/>
    <property type="match status" value="1"/>
</dbReference>
<feature type="region of interest" description="Disordered" evidence="3">
    <location>
        <begin position="84"/>
        <end position="104"/>
    </location>
</feature>
<dbReference type="RefSeq" id="WP_182806868.1">
    <property type="nucleotide sequence ID" value="NZ_JACJFM010000001.1"/>
</dbReference>
<dbReference type="InterPro" id="IPR002634">
    <property type="entry name" value="BolA"/>
</dbReference>
<dbReference type="GO" id="GO:0006351">
    <property type="term" value="P:DNA-templated transcription"/>
    <property type="evidence" value="ECO:0007669"/>
    <property type="project" value="TreeGrafter"/>
</dbReference>
<evidence type="ECO:0000313" key="4">
    <source>
        <dbReference type="EMBL" id="MBB1485112.1"/>
    </source>
</evidence>
<dbReference type="Pfam" id="PF01722">
    <property type="entry name" value="BolA"/>
    <property type="match status" value="1"/>
</dbReference>
<sequence>MSVQQTIEQKLADQLSLSFLSVENESHKHSRGENSHFKLTLVSDAFSGKRPVQRHQSVYGILADEMANGVHALAIHAYTEEEWQGRQQEVPASPNCLGGSKHDH</sequence>
<evidence type="ECO:0000256" key="3">
    <source>
        <dbReference type="SAM" id="MobiDB-lite"/>
    </source>
</evidence>
<dbReference type="Proteomes" id="UP000565262">
    <property type="component" value="Unassembled WGS sequence"/>
</dbReference>
<dbReference type="EMBL" id="JACJFM010000001">
    <property type="protein sequence ID" value="MBB1485112.1"/>
    <property type="molecule type" value="Genomic_DNA"/>
</dbReference>
<protein>
    <submittedName>
        <fullName evidence="4">BolA/IbaG family iron-sulfur metabolism protein</fullName>
    </submittedName>
</protein>
<comment type="similarity">
    <text evidence="1 2">Belongs to the BolA/IbaG family.</text>
</comment>
<dbReference type="SUPFAM" id="SSF82657">
    <property type="entry name" value="BolA-like"/>
    <property type="match status" value="1"/>
</dbReference>
<keyword evidence="5" id="KW-1185">Reference proteome</keyword>
<name>A0A839IKP6_9GAMM</name>
<evidence type="ECO:0000256" key="1">
    <source>
        <dbReference type="ARBA" id="ARBA00005578"/>
    </source>
</evidence>
<evidence type="ECO:0000313" key="5">
    <source>
        <dbReference type="Proteomes" id="UP000565262"/>
    </source>
</evidence>